<dbReference type="KEGG" id="ncs:NCAS_0H00630"/>
<dbReference type="STRING" id="1064592.G0VIP7"/>
<dbReference type="GO" id="GO:0004842">
    <property type="term" value="F:ubiquitin-protein transferase activity"/>
    <property type="evidence" value="ECO:0007669"/>
    <property type="project" value="EnsemblFungi"/>
</dbReference>
<evidence type="ECO:0000313" key="3">
    <source>
        <dbReference type="EMBL" id="CCC71373.1"/>
    </source>
</evidence>
<dbReference type="GeneID" id="96905053"/>
<dbReference type="InterPro" id="IPR001810">
    <property type="entry name" value="F-box_dom"/>
</dbReference>
<dbReference type="RefSeq" id="XP_003677723.1">
    <property type="nucleotide sequence ID" value="XM_003677675.1"/>
</dbReference>
<feature type="region of interest" description="Disordered" evidence="1">
    <location>
        <begin position="1032"/>
        <end position="1057"/>
    </location>
</feature>
<dbReference type="InParanoid" id="G0VIP7"/>
<dbReference type="GO" id="GO:0005634">
    <property type="term" value="C:nucleus"/>
    <property type="evidence" value="ECO:0007669"/>
    <property type="project" value="EnsemblFungi"/>
</dbReference>
<dbReference type="GO" id="GO:0071406">
    <property type="term" value="P:cellular response to methylmercury"/>
    <property type="evidence" value="ECO:0007669"/>
    <property type="project" value="EnsemblFungi"/>
</dbReference>
<sequence>MHTNNETGGRRTHTSIRNVLENGEPQQSQTQRNTVQEPTSILRFGDANVTSSEPIRLSSIQLPSNNDALLRRMAVDSSNLEAGLPDLSPGDLIKLRLFQESLQRKTELFLNSIESRRNAIFEGIEADNLKLKKLQLAQTPHTAAYLNRLQRVRMRAIETETIELQRLRVKILTVVEEYKTAMNTYCSAIHKGKPAINPTDYFQEWIESLDPEKTPELTDALNALTLSSRQYLIALLEQPSKDDKKHRLRHQRSVVKSSIFPLNRLPSEILHLVLDKLTNRNDIVSLLTVCRLWALIIVKILYYRPHINKKQQLDLFMRTMYLERFETVFDYRSMIKRLNFSFVGDHLYDDQLYQFVGCQNLERLTLVFCKNITSESISAVLNDCKFLQSVDITGIKKISDDIFNTLAESCPRLQGFYVPQAKDVSLSCLRNFILNTPMLKRVKITASANMNDELVELMADKCPMLVEVDITSSPKVHDSSLLKLFTKLGQLREFRITHNSNITDTFILELAKEVQQLPPLRLIDFSSCENITDKSIEKIVQMAPKLRNIFLGKCSRITDASLAYLSRLGKNLQTIHFGHCFNITDQGVRVLVQACSRIQYVDFACCTNLTNRTLYELSDLPKLKRIGLVKCSQMTDEGLLNMISLRGRNDSLERVHLSYCSNLTIYPIYELLMACPRLSHLSLTAVPSFLRPDITAFCRPAPTEFSENQRQIFCVFSGRGVNRLRHYLMSLTTPTNGPQMDINEILTKYVVSKNLVGNQESLETAISRITTELNQDSAAILAATGWNQINGLNNEFPFQNIDFQNLDDLFTWYRTEFQNVDLSPEAINDLLARVDRKYCDDPFSDDYLERDAVLVPGASNDVNSEMCYIVRKFHELDDRVDDFEVNVASLARVQFQFTGFLLHEMAQIFTHIVDLNRMICRVQNNVIQTGNVSDMQGLFAWRLVSVERFVKLLQKYKVSTVVLRLYLKDSITLLTRQRELLIAHQRHNWNGNTDDTEPDDDAFWQQIGERVPLSQEQMRIIQFGLRNPVNMDGNTVQEGGELEDHSATPNDDVLEET</sequence>
<dbReference type="Gene3D" id="3.80.10.10">
    <property type="entry name" value="Ribonuclease Inhibitor"/>
    <property type="match status" value="2"/>
</dbReference>
<dbReference type="InterPro" id="IPR036047">
    <property type="entry name" value="F-box-like_dom_sf"/>
</dbReference>
<dbReference type="OrthoDB" id="10257471at2759"/>
<dbReference type="InterPro" id="IPR057207">
    <property type="entry name" value="FBXL15_LRR"/>
</dbReference>
<reference key="2">
    <citation type="submission" date="2011-08" db="EMBL/GenBank/DDBJ databases">
        <title>Genome sequence of Naumovozyma castellii.</title>
        <authorList>
            <person name="Gordon J.L."/>
            <person name="Armisen D."/>
            <person name="Proux-Wera E."/>
            <person name="OhEigeartaigh S.S."/>
            <person name="Byrne K.P."/>
            <person name="Wolfe K.H."/>
        </authorList>
    </citation>
    <scope>NUCLEOTIDE SEQUENCE</scope>
    <source>
        <strain>Type strain:CBS 4309</strain>
    </source>
</reference>
<dbReference type="OMA" id="VDFACCT"/>
<keyword evidence="4" id="KW-1185">Reference proteome</keyword>
<dbReference type="PROSITE" id="PS50181">
    <property type="entry name" value="FBOX"/>
    <property type="match status" value="1"/>
</dbReference>
<dbReference type="GO" id="GO:0010828">
    <property type="term" value="P:positive regulation of D-glucose transmembrane transport"/>
    <property type="evidence" value="ECO:0007669"/>
    <property type="project" value="EnsemblFungi"/>
</dbReference>
<dbReference type="GO" id="GO:0000142">
    <property type="term" value="C:cellular bud neck contractile ring"/>
    <property type="evidence" value="ECO:0007669"/>
    <property type="project" value="EnsemblFungi"/>
</dbReference>
<dbReference type="GO" id="GO:0000082">
    <property type="term" value="P:G1/S transition of mitotic cell cycle"/>
    <property type="evidence" value="ECO:0007669"/>
    <property type="project" value="EnsemblFungi"/>
</dbReference>
<dbReference type="Pfam" id="PF25372">
    <property type="entry name" value="DUF7885"/>
    <property type="match status" value="1"/>
</dbReference>
<dbReference type="Proteomes" id="UP000001640">
    <property type="component" value="Chromosome 8"/>
</dbReference>
<feature type="compositionally biased region" description="Polar residues" evidence="1">
    <location>
        <begin position="24"/>
        <end position="39"/>
    </location>
</feature>
<dbReference type="SUPFAM" id="SSF52047">
    <property type="entry name" value="RNI-like"/>
    <property type="match status" value="1"/>
</dbReference>
<dbReference type="GO" id="GO:0000751">
    <property type="term" value="P:mitotic cell cycle G1 arrest in response to pheromone"/>
    <property type="evidence" value="ECO:0007669"/>
    <property type="project" value="EnsemblFungi"/>
</dbReference>
<accession>G0VIP7</accession>
<dbReference type="GO" id="GO:0019005">
    <property type="term" value="C:SCF ubiquitin ligase complex"/>
    <property type="evidence" value="ECO:0007669"/>
    <property type="project" value="EnsemblFungi"/>
</dbReference>
<name>G0VIP7_NAUCA</name>
<dbReference type="Pfam" id="PF12937">
    <property type="entry name" value="F-box-like"/>
    <property type="match status" value="1"/>
</dbReference>
<dbReference type="SUPFAM" id="SSF81383">
    <property type="entry name" value="F-box domain"/>
    <property type="match status" value="1"/>
</dbReference>
<protein>
    <recommendedName>
        <fullName evidence="2">F-box domain-containing protein</fullName>
    </recommendedName>
</protein>
<dbReference type="GO" id="GO:0030674">
    <property type="term" value="F:protein-macromolecule adaptor activity"/>
    <property type="evidence" value="ECO:0007669"/>
    <property type="project" value="EnsemblFungi"/>
</dbReference>
<dbReference type="GO" id="GO:0034599">
    <property type="term" value="P:cellular response to oxidative stress"/>
    <property type="evidence" value="ECO:0007669"/>
    <property type="project" value="EnsemblFungi"/>
</dbReference>
<evidence type="ECO:0000313" key="4">
    <source>
        <dbReference type="Proteomes" id="UP000001640"/>
    </source>
</evidence>
<dbReference type="HOGENOM" id="CLU_008058_0_0_1"/>
<evidence type="ECO:0000259" key="2">
    <source>
        <dbReference type="PROSITE" id="PS50181"/>
    </source>
</evidence>
<dbReference type="InterPro" id="IPR032675">
    <property type="entry name" value="LRR_dom_sf"/>
</dbReference>
<dbReference type="GO" id="GO:0000209">
    <property type="term" value="P:protein polyubiquitination"/>
    <property type="evidence" value="ECO:0007669"/>
    <property type="project" value="EnsemblFungi"/>
</dbReference>
<organism evidence="3 4">
    <name type="scientific">Naumovozyma castellii</name>
    <name type="common">Yeast</name>
    <name type="synonym">Saccharomyces castellii</name>
    <dbReference type="NCBI Taxonomy" id="27288"/>
    <lineage>
        <taxon>Eukaryota</taxon>
        <taxon>Fungi</taxon>
        <taxon>Dikarya</taxon>
        <taxon>Ascomycota</taxon>
        <taxon>Saccharomycotina</taxon>
        <taxon>Saccharomycetes</taxon>
        <taxon>Saccharomycetales</taxon>
        <taxon>Saccharomycetaceae</taxon>
        <taxon>Naumovozyma</taxon>
    </lineage>
</organism>
<dbReference type="GO" id="GO:0031146">
    <property type="term" value="P:SCF-dependent proteasomal ubiquitin-dependent protein catabolic process"/>
    <property type="evidence" value="ECO:0007669"/>
    <property type="project" value="EnsemblFungi"/>
</dbReference>
<dbReference type="EMBL" id="HE576759">
    <property type="protein sequence ID" value="CCC71373.1"/>
    <property type="molecule type" value="Genomic_DNA"/>
</dbReference>
<dbReference type="PANTHER" id="PTHR13318:SF247">
    <property type="entry name" value="GH16156P"/>
    <property type="match status" value="1"/>
</dbReference>
<dbReference type="InterPro" id="IPR006553">
    <property type="entry name" value="Leu-rich_rpt_Cys-con_subtyp"/>
</dbReference>
<dbReference type="SMART" id="SM00367">
    <property type="entry name" value="LRR_CC"/>
    <property type="match status" value="9"/>
</dbReference>
<proteinExistence type="predicted"/>
<dbReference type="eggNOG" id="KOG1947">
    <property type="taxonomic scope" value="Eukaryota"/>
</dbReference>
<feature type="domain" description="F-box" evidence="2">
    <location>
        <begin position="259"/>
        <end position="306"/>
    </location>
</feature>
<dbReference type="AlphaFoldDB" id="G0VIP7"/>
<dbReference type="FunCoup" id="G0VIP7">
    <property type="interactions" value="271"/>
</dbReference>
<evidence type="ECO:0000256" key="1">
    <source>
        <dbReference type="SAM" id="MobiDB-lite"/>
    </source>
</evidence>
<dbReference type="PANTHER" id="PTHR13318">
    <property type="entry name" value="PARTNER OF PAIRED, ISOFORM B-RELATED"/>
    <property type="match status" value="1"/>
</dbReference>
<gene>
    <name evidence="3" type="primary">NCAS0H00630</name>
    <name evidence="3" type="ordered locus">NCAS_0H00630</name>
</gene>
<feature type="region of interest" description="Disordered" evidence="1">
    <location>
        <begin position="20"/>
        <end position="39"/>
    </location>
</feature>
<reference evidence="3 4" key="1">
    <citation type="journal article" date="2011" name="Proc. Natl. Acad. Sci. U.S.A.">
        <title>Evolutionary erosion of yeast sex chromosomes by mating-type switching accidents.</title>
        <authorList>
            <person name="Gordon J.L."/>
            <person name="Armisen D."/>
            <person name="Proux-Wera E."/>
            <person name="Oheigeartaigh S.S."/>
            <person name="Byrne K.P."/>
            <person name="Wolfe K.H."/>
        </authorList>
    </citation>
    <scope>NUCLEOTIDE SEQUENCE [LARGE SCALE GENOMIC DNA]</scope>
    <source>
        <strain evidence="4">ATCC 76901 / BCRC 22586 / CBS 4309 / NBRC 1992 / NRRL Y-12630</strain>
    </source>
</reference>